<dbReference type="Proteomes" id="UP000663889">
    <property type="component" value="Unassembled WGS sequence"/>
</dbReference>
<dbReference type="Gene3D" id="3.40.50.300">
    <property type="entry name" value="P-loop containing nucleotide triphosphate hydrolases"/>
    <property type="match status" value="1"/>
</dbReference>
<dbReference type="PANTHER" id="PTHR22605:SF1">
    <property type="entry name" value="RZ-TYPE DOMAIN-CONTAINING PROTEIN"/>
    <property type="match status" value="1"/>
</dbReference>
<comment type="caution">
    <text evidence="1">The sequence shown here is derived from an EMBL/GenBank/DDBJ whole genome shotgun (WGS) entry which is preliminary data.</text>
</comment>
<dbReference type="InterPro" id="IPR031248">
    <property type="entry name" value="RNF213"/>
</dbReference>
<name>A0A814U588_9BILA</name>
<gene>
    <name evidence="1" type="ORF">RFH988_LOCUS22875</name>
    <name evidence="2" type="ORF">SEV965_LOCUS23765</name>
</gene>
<accession>A0A814U588</accession>
<sequence length="2847" mass="334049">MSNEETEKNVALDKYVLRGEFEAQRDGLLTIVIDNQGNSARTIWFQIRSSRLSICHLFYGIFHIVYQQDYPQLVDTINSNALNQLLKRVFSFIDHLLNGTISLRQMTALKAIFCNKNINVREEVKKLFANCSMQVVTNIQQTTTVTNIDIRNDQEIGRTCQWLQIYQYYSHINAIIECIEKFDILSIDGDKKSIVNLKRLSNDENCSLKEITKVYEVLYQHFHNLGSTHLELIKATLEYSTVIHMMKDFNLYSSDGRRRFQELRDNLTTQFQLQERNNMILNSLIITYALCEPFIFKAKNLEEFVSRLAALSNFEENSLKHMKVVNDNIKLVKLWLSTDETTVLDNALITMEHLYKTGIVKIHLGRLMNEQSYFEIEYSIDRIQTQTKRLNNQKNGENINEDEDERELEKIKFVLSMTDVADHKRQLTFCNTDLQQNMFHTKLLLNEQLELLEIVEKIYLNFVKLEMVGHPRYQLKEQIYEIHDKTGEIKRMLVELKSDQPVSENQLKSAIKTEINNLRSICLTLEAAYVMWIESSKRCRHENRLLKLFSNRQIMIMIILLTTSTIQNEIKNRFLNQLCQMKNISNKIEEEQNKMIVRYLTHYLRSLRIANCDLSEDNISHLYTMYKLEQDADIDKCLTKLGQFLQKLFNDEKPTFQDNLMNSENQQYLVTLNSIERIMDKTPSLEHDLDMETCCVLLNIFNDRLPCFHQILWCSIATEDDIRLFFSRIRAFCSLIFIVMDVDKMHHRLRELLLNEQDSLTRSQEPHGPVYYFSRELACRKETDSLTVENSIEVFHEYLSSTKTKPLFYRLLLHPGVTEEQIEEFMSSICQLAEKLTDIELVVFFDEVNTSSCLGLFKEMFIDRTLHGVKLPKNIFFTAAINPSITPLPHNSRVHRSDYLVHRLPQSLENLKVCYDILKSQTLEDYIQQKIAMFRVDSFSNNSEAQMPLEKYVQEMLTKSILKAQEFCENRIGRNSVSQREIQRCFNLIGFFWNMRYDDEIDDHEIQYQSRAKQSIALALALTYYFRLPTAEDNLQRNDTQTPTREELGQLLSGFIPEFPDMIENELERFVNKDNFVFPDGVAINQAVREHIFSIVVSIATRTPLCIIGAPGQSKTLSFQIVLQNLQGLQLSTKTFCKRLPAIDPFFCLGSKYTRAEDIAHVFERAIRREQQYMQNGMNIRCVVFLDEASLPDERKMVLKVLHPYLDECNVAFVAVANKAFDAANANRMICVYRSLPSDNDQKILAYGCLGLQFKHEEHTVNKRLEDIIYGLCQGYRRVITSNRIPHIFHDRDFIYMLRELRFELPTISSDQDTKIDGITPTSLLHALEDNFNGIKNDEFKELVEIFFTAIQEQCPDFQLPSKTEQIYRNVPIILRQSMKLDPAHRRLYGRYKLIIDESDDESAIRLLFQTGILDSDPSRTTVFRMSDFADDIHSEIRNVEILSTIKLCMETGKTILMVNTGRIHGSLYDVFNQNFSIMATDETRKIFSKVAIGSKTVDVVVHEEFQCIVHVPRSEFKDLPPPFLSRFQKYSWSISDFYRIQFEHLTVNEQTIIKNIEKKAQTFIEHFGSQYFYGLNENTLYSCLLSLIKTNENEQYSLLNVHQLYTQMTIKSKLFIEQNSSNIQQCLLRSLLSKLIQLVSPESIILKLPTFEDQIAQWLCTDYFQHQEHFSIERFIQQLIADPSIDVHHDDLLATTDMIPQKHNNITLITKVMIFTRTSSYIIGLNKESKSQLFNGGDNDEYGNISDNIDVLNMAMIENSVELQGKFHAYEQDDRKNVLIVVIDAQNGQQRLHIPFVRQLIDKTEYTSNIINLKQRKYFLMLIHSPAQELYHQSYFPSIFLHNWDYYFFDTCIPGSAFHLQKMIQILSSSYHQQSKESIDNILCDLNTLFDDCLWDFCSRIQITLQELSDDMFKNKMVSRFYKNQTSPINRVQCLKKILHESTELQKCIVNIYHEYMSTKNSFHKIYNMIYQFSKDILCGKRFDGLVNSIQSQTRITFSNFVSHIFKFIMNNYGLETLSNMSTDNNSYSSMLKLIDYSSFVDDNNVDDQSSSTNHGIIQIVTNYSCIPQTFLYHLFHQRIKSIADEIKLTWILKHAEHQETKDDSHRHFYLAHQVTTTTNNLIDENETTEFTSHQFRDGLAKSLMKDKVLIDIVTKHIVESYSNDLIRTFCLMVEKNFTYDLDKNMKTIEFVSRWLQLKDEYDYESFNVFPNKHIWLLAHVYTTFEYDQNDLLSLYSAFRITDHLQKTSSSIIDLSQENDVTRSQVRENLFTLMFDYLWNNLYQLCSNNDNSEQWIHIYSFISKYYPSNKVLGQQPTHIKNQIEFMNLAYLIFLNDKIPEPKKLLSHLLNDTNLIDSNFKQLPTIIQYVNEYFTNQNINSSALMIDLQQWIISILKASKKSCKQEINYLLNYLNQSTCQLTLTMKQFLFDELAKLSLEYTQKKHSVSDKPKFDYCDRIVVLLPIVIECISDEDLPQDYQLLYHPSIVSNNNNELKRQPLLDLLFFHIKRFCNDVTNSGKLVHKTICLDQPAIKGKHHISVGQNIFTQLKNYFLLRSIALLLCETDLDEYSQDIINDVMPKVIKNYLSINQEDDKLNNHLQLFVSTIISKYSWNFLLNLLKSDRIQILDSQWATSLSNILELKQISQTNNYLQLCHKIQFTISPYNDISSIFPDLHQSYDELSIIFDRCIKDDIQEQRWITLSDWIQCKLNIDEQSNLKRNEIKAMILLKIYYDYYCNNQLALVDTLLDIIENMLELSSDELRIFRAILKPEQFMIGYPNNNNNNNNEDSNFLNSLFKLDYKVDDEVWKLSIRHLLVNLMAMILMEGQQSFLWTFAFQPLTLEHTFG</sequence>
<dbReference type="GO" id="GO:0004842">
    <property type="term" value="F:ubiquitin-protein transferase activity"/>
    <property type="evidence" value="ECO:0007669"/>
    <property type="project" value="InterPro"/>
</dbReference>
<evidence type="ECO:0000313" key="1">
    <source>
        <dbReference type="EMBL" id="CAF1169188.1"/>
    </source>
</evidence>
<dbReference type="OrthoDB" id="2423195at2759"/>
<dbReference type="Proteomes" id="UP000663882">
    <property type="component" value="Unassembled WGS sequence"/>
</dbReference>
<evidence type="ECO:0000313" key="3">
    <source>
        <dbReference type="Proteomes" id="UP000663882"/>
    </source>
</evidence>
<proteinExistence type="predicted"/>
<dbReference type="SUPFAM" id="SSF52540">
    <property type="entry name" value="P-loop containing nucleoside triphosphate hydrolases"/>
    <property type="match status" value="1"/>
</dbReference>
<dbReference type="EMBL" id="CAJNOO010001551">
    <property type="protein sequence ID" value="CAF1169188.1"/>
    <property type="molecule type" value="Genomic_DNA"/>
</dbReference>
<dbReference type="InterPro" id="IPR027417">
    <property type="entry name" value="P-loop_NTPase"/>
</dbReference>
<evidence type="ECO:0000313" key="2">
    <source>
        <dbReference type="EMBL" id="CAF1251635.1"/>
    </source>
</evidence>
<protein>
    <submittedName>
        <fullName evidence="1">Uncharacterized protein</fullName>
    </submittedName>
</protein>
<dbReference type="PANTHER" id="PTHR22605">
    <property type="entry name" value="RZ-TYPE DOMAIN-CONTAINING PROTEIN"/>
    <property type="match status" value="1"/>
</dbReference>
<organism evidence="1 3">
    <name type="scientific">Rotaria sordida</name>
    <dbReference type="NCBI Taxonomy" id="392033"/>
    <lineage>
        <taxon>Eukaryota</taxon>
        <taxon>Metazoa</taxon>
        <taxon>Spiralia</taxon>
        <taxon>Gnathifera</taxon>
        <taxon>Rotifera</taxon>
        <taxon>Eurotatoria</taxon>
        <taxon>Bdelloidea</taxon>
        <taxon>Philodinida</taxon>
        <taxon>Philodinidae</taxon>
        <taxon>Rotaria</taxon>
    </lineage>
</organism>
<dbReference type="EMBL" id="CAJNOU010001784">
    <property type="protein sequence ID" value="CAF1251635.1"/>
    <property type="molecule type" value="Genomic_DNA"/>
</dbReference>
<dbReference type="GO" id="GO:0016887">
    <property type="term" value="F:ATP hydrolysis activity"/>
    <property type="evidence" value="ECO:0007669"/>
    <property type="project" value="InterPro"/>
</dbReference>
<reference evidence="1" key="1">
    <citation type="submission" date="2021-02" db="EMBL/GenBank/DDBJ databases">
        <authorList>
            <person name="Nowell W R."/>
        </authorList>
    </citation>
    <scope>NUCLEOTIDE SEQUENCE</scope>
</reference>